<feature type="region of interest" description="Disordered" evidence="1">
    <location>
        <begin position="62"/>
        <end position="84"/>
    </location>
</feature>
<reference evidence="3 4" key="1">
    <citation type="journal article" date="2024" name="Microbiol. Resour. Announc.">
        <title>Genome annotations for the ascomycete fungi Trichoderma harzianum, Trichoderma aggressivum, and Purpureocillium lilacinum.</title>
        <authorList>
            <person name="Beijen E.P.W."/>
            <person name="Ohm R.A."/>
        </authorList>
    </citation>
    <scope>NUCLEOTIDE SEQUENCE [LARGE SCALE GENOMIC DNA]</scope>
    <source>
        <strain evidence="3 4">CBS 150709</strain>
    </source>
</reference>
<dbReference type="InterPro" id="IPR036047">
    <property type="entry name" value="F-box-like_dom_sf"/>
</dbReference>
<dbReference type="InterPro" id="IPR057503">
    <property type="entry name" value="PH_RdRP"/>
</dbReference>
<sequence>MEVFLRNVNITLTEESLKKELAPFINVLGIADWTVDKPKRKPFASLSFLNARDGERFLERHGKVPAPKSKLDEGAQPHPNGHTRDIPRLYILTTPIFAEKSNRTINKLTLSHLRHERDERQRAPNDGHRAPAIVCAVGEIACGKMVFADSTANLTFARQTSLRQPGFAKFGRQCLMVTLENDTRVDVPYEIIQDLIADNRRQTITLVLEEPPRFYQKIQGVTLNPIQLWERQTTGSWQDHSKYVAHCLVYELTLTSEYWPTVMSLKAQDILPVSQQGIMVEMSPKPVVHDYVTAMSSFEGRMQTLGSARDVNLPFPLLFLVQQLVWNNYLHPFHGLGVLDIIERTAKDVKWKGKLPFTTEAMKALFQKIPYPVPGTEPSDIDPARLMAGVIDTELELRSQDPLRSGVYGSRLPRHQTWVFKAMVTPTRILLSGPDAESKNRVLRMFPNHGDHFLRVCFCDENGQDLSFNPKISNEKIFQRYHDILRDGIRIAGRHFSFLGFSHSSLRSHSTWFLAPFVDADWQRQDHDTILKTLGDFSNIRVAAKCAARIGQAFSETPYAVNLFKSDINIRYIPDVKLADGTRVFSDGVGTISWEAMEEVWDSLPMRSAAPTCFQIRFGGYKGMLALDSRLRGRVICLRKESMMKFPSRDMTELGICDVASRPLRLVLNRQVIKILEDMGTSDDWFMTLQNKALNMLRAVTASATNTATFLRYQDVGSAVGLPSFIKQLDKMSIDYRRDRFLKSVVEHVVLRELRLLKHKARIPVDKGVTLFGIMDETGFLGENEVYVTYDKTYTRSGARMDQTLEDGPVIVTRCPALHPGDVQCVTMVTPPESHPLRSLQNCVVFSQRGSRDLPSQLSGGDLDGDLYNVIWDARAEPKRTFPPADYPRVTPPELDRQVTRDDIAEFFINFMKSDILGLIANRHQILADVEDKGTNDLSCIKLAEMHSTAVDYSKTGIAVSLFDMPKAPRSRPDFLAPAPPVKVYDLGEISHILDNADGDDDGEDGMGRVRHRFHRSEKILGRLYREVDEKKIWNEHIHRKIAMDGPSVWDQLMGRVQAELYSRGIKTAYLQYSQQAWKIRNLYEGAMSENMWHFSDNPRTCISEAEVFCGSVLNKSGTQTRQQREASIRLKDETDRVMTWIAKLIRDPSRGKGAETASDDTVDDSDEDDGYEAIQMSWACLVVGCIKDASEAPSSYRGTGELESFRVVAATCLLKELNSLSTAGGLARRAIAMSDRQAISRAFATEALTEPSAEDKVAIDFLLQQLGGMAGEYVVAQPYPTVICLPSLEEFLCSRDLDIGSFLSTQSNHCYEYYRESCDESLPRPPARSYFNNLCAGNKTQYEFSMDKMNRILQVAGEAVGGLRRPSPAATTNKTRGSVEMETGCVRAPSSGENRPNRSVGSLLSLLTLSRAEPRSPPPPTFVELLGRLPPELWHEILGYMTLGDMIRLRRTCRALHHSIPNELLSFIMGPDLLGIACRTCRTCLRTRDSSWQLLSPWYPLLFPPHLLLSECIPCKSQRGAIAPDREWFYQGRRVTMCAFCAWPTTSPPYIRRGSHLHPLCVTRYANVRAASCAVALVPLLPAVGLIIFIALTSEVDWTTKGLLAVSRRPPPFPPPHFWELQGQQLMFKVGSADGVRLAGVVVYTAQGPSQGAEAASLPGTAELGGRGALGSGLCQEPIKLVHLVGSAMLTFEYKHWRNARPKSGWRRRQLAEAMKLFALLASPRFPEQTYPGRACMTRRARRRLPPTPDPPPPFAPSISVYEWVFADLIALAGAFPARVEVASRALGTGAGGGRGGEGESGTGVKREMLFHHSERFPRAARREAVKDEKETWGACKMTNVDLPVAEKNLTLINWKKVEGWHCHPRRTRGRKSNQGPLELDWWDISRTELVIIN</sequence>
<evidence type="ECO:0000256" key="1">
    <source>
        <dbReference type="SAM" id="MobiDB-lite"/>
    </source>
</evidence>
<evidence type="ECO:0000259" key="2">
    <source>
        <dbReference type="PROSITE" id="PS50181"/>
    </source>
</evidence>
<dbReference type="InterPro" id="IPR007855">
    <property type="entry name" value="RDRP"/>
</dbReference>
<name>A0ABR0BTY7_PURLI</name>
<accession>A0ABR0BTY7</accession>
<organism evidence="3 4">
    <name type="scientific">Purpureocillium lilacinum</name>
    <name type="common">Paecilomyces lilacinus</name>
    <dbReference type="NCBI Taxonomy" id="33203"/>
    <lineage>
        <taxon>Eukaryota</taxon>
        <taxon>Fungi</taxon>
        <taxon>Dikarya</taxon>
        <taxon>Ascomycota</taxon>
        <taxon>Pezizomycotina</taxon>
        <taxon>Sordariomycetes</taxon>
        <taxon>Hypocreomycetidae</taxon>
        <taxon>Hypocreales</taxon>
        <taxon>Ophiocordycipitaceae</taxon>
        <taxon>Purpureocillium</taxon>
    </lineage>
</organism>
<dbReference type="Proteomes" id="UP001287286">
    <property type="component" value="Unassembled WGS sequence"/>
</dbReference>
<evidence type="ECO:0000313" key="3">
    <source>
        <dbReference type="EMBL" id="KAK4087351.1"/>
    </source>
</evidence>
<dbReference type="PROSITE" id="PS50181">
    <property type="entry name" value="FBOX"/>
    <property type="match status" value="1"/>
</dbReference>
<dbReference type="CDD" id="cd09917">
    <property type="entry name" value="F-box_SF"/>
    <property type="match status" value="1"/>
</dbReference>
<dbReference type="SUPFAM" id="SSF81383">
    <property type="entry name" value="F-box domain"/>
    <property type="match status" value="1"/>
</dbReference>
<comment type="caution">
    <text evidence="3">The sequence shown here is derived from an EMBL/GenBank/DDBJ whole genome shotgun (WGS) entry which is preliminary data.</text>
</comment>
<dbReference type="Pfam" id="PF25358">
    <property type="entry name" value="PH_fung_RdRP"/>
    <property type="match status" value="1"/>
</dbReference>
<feature type="domain" description="F-box" evidence="2">
    <location>
        <begin position="1424"/>
        <end position="1469"/>
    </location>
</feature>
<dbReference type="Pfam" id="PF05183">
    <property type="entry name" value="RdRP"/>
    <property type="match status" value="1"/>
</dbReference>
<keyword evidence="4" id="KW-1185">Reference proteome</keyword>
<dbReference type="PANTHER" id="PTHR23079">
    <property type="entry name" value="RNA-DEPENDENT RNA POLYMERASE"/>
    <property type="match status" value="1"/>
</dbReference>
<dbReference type="Pfam" id="PF00646">
    <property type="entry name" value="F-box"/>
    <property type="match status" value="1"/>
</dbReference>
<dbReference type="PANTHER" id="PTHR23079:SF17">
    <property type="entry name" value="RNA-DEPENDENT RNA POLYMERASE"/>
    <property type="match status" value="1"/>
</dbReference>
<proteinExistence type="predicted"/>
<protein>
    <recommendedName>
        <fullName evidence="2">F-box domain-containing protein</fullName>
    </recommendedName>
</protein>
<dbReference type="InterPro" id="IPR001810">
    <property type="entry name" value="F-box_dom"/>
</dbReference>
<dbReference type="InterPro" id="IPR057596">
    <property type="entry name" value="RDRP_core"/>
</dbReference>
<dbReference type="EMBL" id="JAWRVI010000032">
    <property type="protein sequence ID" value="KAK4087351.1"/>
    <property type="molecule type" value="Genomic_DNA"/>
</dbReference>
<gene>
    <name evidence="3" type="ORF">Purlil1_8199</name>
</gene>
<evidence type="ECO:0000313" key="4">
    <source>
        <dbReference type="Proteomes" id="UP001287286"/>
    </source>
</evidence>